<proteinExistence type="predicted"/>
<name>A0ABX2T5Q5_9PROT</name>
<evidence type="ECO:0000313" key="2">
    <source>
        <dbReference type="Proteomes" id="UP000584642"/>
    </source>
</evidence>
<gene>
    <name evidence="1" type="ORF">HND93_07245</name>
</gene>
<sequence>MASGTGDPDARCNAYTIWTADGVFASSLLTFQQEYDPLALAMRIAAFITWKRSGGHGRLTTGDKASGYDPTGTTIIHAPYVSEGIHHFHMDLKGTEPLLAYRLDARTCEVTLICLTTHRAMFHQNERSWMRRYGGTWRKRSLAPA</sequence>
<evidence type="ECO:0000313" key="1">
    <source>
        <dbReference type="EMBL" id="NYZ19501.1"/>
    </source>
</evidence>
<dbReference type="Proteomes" id="UP000584642">
    <property type="component" value="Unassembled WGS sequence"/>
</dbReference>
<dbReference type="EMBL" id="JABFDB010000002">
    <property type="protein sequence ID" value="NYZ19501.1"/>
    <property type="molecule type" value="Genomic_DNA"/>
</dbReference>
<reference evidence="1 2" key="1">
    <citation type="submission" date="2020-05" db="EMBL/GenBank/DDBJ databases">
        <title>Azospirillum oleiclasticum sp. nov, a nitrogen-fixing and heavy crude oil-emulsifying bacterium isolated from the crude oil of Yumen Oilfield.</title>
        <authorList>
            <person name="Wu D."/>
            <person name="Cai M."/>
            <person name="Zhang X."/>
        </authorList>
    </citation>
    <scope>NUCLEOTIDE SEQUENCE [LARGE SCALE GENOMIC DNA]</scope>
    <source>
        <strain evidence="1 2">ROY-1-1-2</strain>
    </source>
</reference>
<protein>
    <submittedName>
        <fullName evidence="1">Uncharacterized protein</fullName>
    </submittedName>
</protein>
<organism evidence="1 2">
    <name type="scientific">Azospirillum oleiclasticum</name>
    <dbReference type="NCBI Taxonomy" id="2735135"/>
    <lineage>
        <taxon>Bacteria</taxon>
        <taxon>Pseudomonadati</taxon>
        <taxon>Pseudomonadota</taxon>
        <taxon>Alphaproteobacteria</taxon>
        <taxon>Rhodospirillales</taxon>
        <taxon>Azospirillaceae</taxon>
        <taxon>Azospirillum</taxon>
    </lineage>
</organism>
<accession>A0ABX2T5Q5</accession>
<dbReference type="RefSeq" id="WP_180281240.1">
    <property type="nucleotide sequence ID" value="NZ_JABFDB010000002.1"/>
</dbReference>
<comment type="caution">
    <text evidence="1">The sequence shown here is derived from an EMBL/GenBank/DDBJ whole genome shotgun (WGS) entry which is preliminary data.</text>
</comment>
<keyword evidence="2" id="KW-1185">Reference proteome</keyword>